<dbReference type="InterPro" id="IPR013216">
    <property type="entry name" value="Methyltransf_11"/>
</dbReference>
<proteinExistence type="inferred from homology"/>
<keyword evidence="2 5" id="KW-0489">Methyltransferase</keyword>
<organism evidence="5 6">
    <name type="scientific">Neohortaea acidophila</name>
    <dbReference type="NCBI Taxonomy" id="245834"/>
    <lineage>
        <taxon>Eukaryota</taxon>
        <taxon>Fungi</taxon>
        <taxon>Dikarya</taxon>
        <taxon>Ascomycota</taxon>
        <taxon>Pezizomycotina</taxon>
        <taxon>Dothideomycetes</taxon>
        <taxon>Dothideomycetidae</taxon>
        <taxon>Mycosphaerellales</taxon>
        <taxon>Teratosphaeriaceae</taxon>
        <taxon>Neohortaea</taxon>
    </lineage>
</organism>
<name>A0A6A6Q5I0_9PEZI</name>
<dbReference type="EMBL" id="MU001631">
    <property type="protein sequence ID" value="KAF2487321.1"/>
    <property type="molecule type" value="Genomic_DNA"/>
</dbReference>
<evidence type="ECO:0000256" key="3">
    <source>
        <dbReference type="ARBA" id="ARBA00022679"/>
    </source>
</evidence>
<evidence type="ECO:0000256" key="1">
    <source>
        <dbReference type="ARBA" id="ARBA00008361"/>
    </source>
</evidence>
<evidence type="ECO:0000313" key="5">
    <source>
        <dbReference type="EMBL" id="KAF2487321.1"/>
    </source>
</evidence>
<gene>
    <name evidence="5" type="ORF">BDY17DRAFT_306713</name>
</gene>
<dbReference type="InterPro" id="IPR051052">
    <property type="entry name" value="Diverse_substrate_MTase"/>
</dbReference>
<dbReference type="RefSeq" id="XP_033593890.1">
    <property type="nucleotide sequence ID" value="XM_033735049.1"/>
</dbReference>
<accession>A0A6A6Q5I0</accession>
<dbReference type="AlphaFoldDB" id="A0A6A6Q5I0"/>
<keyword evidence="3 5" id="KW-0808">Transferase</keyword>
<evidence type="ECO:0000313" key="6">
    <source>
        <dbReference type="Proteomes" id="UP000799767"/>
    </source>
</evidence>
<reference evidence="5" key="1">
    <citation type="journal article" date="2020" name="Stud. Mycol.">
        <title>101 Dothideomycetes genomes: a test case for predicting lifestyles and emergence of pathogens.</title>
        <authorList>
            <person name="Haridas S."/>
            <person name="Albert R."/>
            <person name="Binder M."/>
            <person name="Bloem J."/>
            <person name="Labutti K."/>
            <person name="Salamov A."/>
            <person name="Andreopoulos B."/>
            <person name="Baker S."/>
            <person name="Barry K."/>
            <person name="Bills G."/>
            <person name="Bluhm B."/>
            <person name="Cannon C."/>
            <person name="Castanera R."/>
            <person name="Culley D."/>
            <person name="Daum C."/>
            <person name="Ezra D."/>
            <person name="Gonzalez J."/>
            <person name="Henrissat B."/>
            <person name="Kuo A."/>
            <person name="Liang C."/>
            <person name="Lipzen A."/>
            <person name="Lutzoni F."/>
            <person name="Magnuson J."/>
            <person name="Mondo S."/>
            <person name="Nolan M."/>
            <person name="Ohm R."/>
            <person name="Pangilinan J."/>
            <person name="Park H.-J."/>
            <person name="Ramirez L."/>
            <person name="Alfaro M."/>
            <person name="Sun H."/>
            <person name="Tritt A."/>
            <person name="Yoshinaga Y."/>
            <person name="Zwiers L.-H."/>
            <person name="Turgeon B."/>
            <person name="Goodwin S."/>
            <person name="Spatafora J."/>
            <person name="Crous P."/>
            <person name="Grigoriev I."/>
        </authorList>
    </citation>
    <scope>NUCLEOTIDE SEQUENCE</scope>
    <source>
        <strain evidence="5">CBS 113389</strain>
    </source>
</reference>
<dbReference type="CDD" id="cd02440">
    <property type="entry name" value="AdoMet_MTases"/>
    <property type="match status" value="1"/>
</dbReference>
<dbReference type="SUPFAM" id="SSF53335">
    <property type="entry name" value="S-adenosyl-L-methionine-dependent methyltransferases"/>
    <property type="match status" value="1"/>
</dbReference>
<dbReference type="GeneID" id="54476051"/>
<dbReference type="GO" id="GO:0008757">
    <property type="term" value="F:S-adenosylmethionine-dependent methyltransferase activity"/>
    <property type="evidence" value="ECO:0007669"/>
    <property type="project" value="InterPro"/>
</dbReference>
<feature type="domain" description="Methyltransferase type 11" evidence="4">
    <location>
        <begin position="59"/>
        <end position="151"/>
    </location>
</feature>
<dbReference type="Pfam" id="PF08241">
    <property type="entry name" value="Methyltransf_11"/>
    <property type="match status" value="1"/>
</dbReference>
<sequence length="316" mass="35471">MASRGGGTKWNREISTSYFKDEDFWTKYLRGRPPLVDGILDSILAYHTEHAGQFGTLHEPGAGGAVHSARISQRFERAIVTDPSAENIKVARGRLPEAKYEFQVSTLEETGTSIPAASVDMVFAATMLHFCDVPRAFEAVAHQLKPGGTFVALCLGVYVLEDAAAQEAMEAFFHTVIRGMIRKVGEGLMERSKTMFYAYDDLVFPEASFDQRTQGIFWNWNDDPSENWYRFSVPPEYRARQPPLARVGTQAQVLRKVDESLAFEKDMAGLMEHINTFPWDQEDEAQKQALQRLEALVGDGTVKGHWLASVIMATRK</sequence>
<keyword evidence="6" id="KW-1185">Reference proteome</keyword>
<comment type="similarity">
    <text evidence="1">Belongs to the methyltransferase superfamily.</text>
</comment>
<dbReference type="InterPro" id="IPR029063">
    <property type="entry name" value="SAM-dependent_MTases_sf"/>
</dbReference>
<dbReference type="Gene3D" id="3.40.50.150">
    <property type="entry name" value="Vaccinia Virus protein VP39"/>
    <property type="match status" value="1"/>
</dbReference>
<dbReference type="PANTHER" id="PTHR44942">
    <property type="entry name" value="METHYLTRANSF_11 DOMAIN-CONTAINING PROTEIN"/>
    <property type="match status" value="1"/>
</dbReference>
<dbReference type="Proteomes" id="UP000799767">
    <property type="component" value="Unassembled WGS sequence"/>
</dbReference>
<evidence type="ECO:0000256" key="2">
    <source>
        <dbReference type="ARBA" id="ARBA00022603"/>
    </source>
</evidence>
<protein>
    <submittedName>
        <fullName evidence="5">S-adenosyl-L-methionine-dependent methyltransferase</fullName>
    </submittedName>
</protein>
<dbReference type="PANTHER" id="PTHR44942:SF4">
    <property type="entry name" value="METHYLTRANSFERASE TYPE 11 DOMAIN-CONTAINING PROTEIN"/>
    <property type="match status" value="1"/>
</dbReference>
<dbReference type="GO" id="GO:0032259">
    <property type="term" value="P:methylation"/>
    <property type="evidence" value="ECO:0007669"/>
    <property type="project" value="UniProtKB-KW"/>
</dbReference>
<evidence type="ECO:0000259" key="4">
    <source>
        <dbReference type="Pfam" id="PF08241"/>
    </source>
</evidence>
<dbReference type="OrthoDB" id="10027013at2759"/>